<dbReference type="Gene3D" id="3.40.190.10">
    <property type="entry name" value="Periplasmic binding protein-like II"/>
    <property type="match status" value="1"/>
</dbReference>
<sequence>MTAAAAATAASTAARRLVIGGVPEHFNVPLMRAIDQGVFARHGLDVSFKSSLAAAGATGTVVGMVAAASASGFIATKLLARGMIGT</sequence>
<keyword evidence="1" id="KW-0472">Membrane</keyword>
<name>A0A0L0T7S6_ALLM3</name>
<evidence type="ECO:0000256" key="1">
    <source>
        <dbReference type="SAM" id="Phobius"/>
    </source>
</evidence>
<keyword evidence="1" id="KW-0812">Transmembrane</keyword>
<dbReference type="EMBL" id="GG745368">
    <property type="protein sequence ID" value="KNE70863.1"/>
    <property type="molecule type" value="Genomic_DNA"/>
</dbReference>
<dbReference type="VEuPathDB" id="FungiDB:AMAG_20192"/>
<reference evidence="2 3" key="1">
    <citation type="submission" date="2009-11" db="EMBL/GenBank/DDBJ databases">
        <title>Annotation of Allomyces macrogynus ATCC 38327.</title>
        <authorList>
            <consortium name="The Broad Institute Genome Sequencing Platform"/>
            <person name="Russ C."/>
            <person name="Cuomo C."/>
            <person name="Burger G."/>
            <person name="Gray M.W."/>
            <person name="Holland P.W.H."/>
            <person name="King N."/>
            <person name="Lang F.B.F."/>
            <person name="Roger A.J."/>
            <person name="Ruiz-Trillo I."/>
            <person name="Young S.K."/>
            <person name="Zeng Q."/>
            <person name="Gargeya S."/>
            <person name="Fitzgerald M."/>
            <person name="Haas B."/>
            <person name="Abouelleil A."/>
            <person name="Alvarado L."/>
            <person name="Arachchi H.M."/>
            <person name="Berlin A."/>
            <person name="Chapman S.B."/>
            <person name="Gearin G."/>
            <person name="Goldberg J."/>
            <person name="Griggs A."/>
            <person name="Gujja S."/>
            <person name="Hansen M."/>
            <person name="Heiman D."/>
            <person name="Howarth C."/>
            <person name="Larimer J."/>
            <person name="Lui A."/>
            <person name="MacDonald P.J.P."/>
            <person name="McCowen C."/>
            <person name="Montmayeur A."/>
            <person name="Murphy C."/>
            <person name="Neiman D."/>
            <person name="Pearson M."/>
            <person name="Priest M."/>
            <person name="Roberts A."/>
            <person name="Saif S."/>
            <person name="Shea T."/>
            <person name="Sisk P."/>
            <person name="Stolte C."/>
            <person name="Sykes S."/>
            <person name="Wortman J."/>
            <person name="Nusbaum C."/>
            <person name="Birren B."/>
        </authorList>
    </citation>
    <scope>NUCLEOTIDE SEQUENCE [LARGE SCALE GENOMIC DNA]</scope>
    <source>
        <strain evidence="2 3">ATCC 38327</strain>
    </source>
</reference>
<dbReference type="AlphaFoldDB" id="A0A0L0T7S6"/>
<dbReference type="OrthoDB" id="1363at2759"/>
<protein>
    <submittedName>
        <fullName evidence="2">Uncharacterized protein</fullName>
    </submittedName>
</protein>
<accession>A0A0L0T7S6</accession>
<reference evidence="3" key="2">
    <citation type="submission" date="2009-11" db="EMBL/GenBank/DDBJ databases">
        <title>The Genome Sequence of Allomyces macrogynus strain ATCC 38327.</title>
        <authorList>
            <consortium name="The Broad Institute Genome Sequencing Platform"/>
            <person name="Russ C."/>
            <person name="Cuomo C."/>
            <person name="Shea T."/>
            <person name="Young S.K."/>
            <person name="Zeng Q."/>
            <person name="Koehrsen M."/>
            <person name="Haas B."/>
            <person name="Borodovsky M."/>
            <person name="Guigo R."/>
            <person name="Alvarado L."/>
            <person name="Berlin A."/>
            <person name="Borenstein D."/>
            <person name="Chen Z."/>
            <person name="Engels R."/>
            <person name="Freedman E."/>
            <person name="Gellesch M."/>
            <person name="Goldberg J."/>
            <person name="Griggs A."/>
            <person name="Gujja S."/>
            <person name="Heiman D."/>
            <person name="Hepburn T."/>
            <person name="Howarth C."/>
            <person name="Jen D."/>
            <person name="Larson L."/>
            <person name="Lewis B."/>
            <person name="Mehta T."/>
            <person name="Park D."/>
            <person name="Pearson M."/>
            <person name="Roberts A."/>
            <person name="Saif S."/>
            <person name="Shenoy N."/>
            <person name="Sisk P."/>
            <person name="Stolte C."/>
            <person name="Sykes S."/>
            <person name="Walk T."/>
            <person name="White J."/>
            <person name="Yandava C."/>
            <person name="Burger G."/>
            <person name="Gray M.W."/>
            <person name="Holland P.W.H."/>
            <person name="King N."/>
            <person name="Lang F.B.F."/>
            <person name="Roger A.J."/>
            <person name="Ruiz-Trillo I."/>
            <person name="Lander E."/>
            <person name="Nusbaum C."/>
        </authorList>
    </citation>
    <scope>NUCLEOTIDE SEQUENCE [LARGE SCALE GENOMIC DNA]</scope>
    <source>
        <strain evidence="3">ATCC 38327</strain>
    </source>
</reference>
<proteinExistence type="predicted"/>
<dbReference type="Proteomes" id="UP000054350">
    <property type="component" value="Unassembled WGS sequence"/>
</dbReference>
<feature type="transmembrane region" description="Helical" evidence="1">
    <location>
        <begin position="52"/>
        <end position="75"/>
    </location>
</feature>
<organism evidence="2 3">
    <name type="scientific">Allomyces macrogynus (strain ATCC 38327)</name>
    <name type="common">Allomyces javanicus var. macrogynus</name>
    <dbReference type="NCBI Taxonomy" id="578462"/>
    <lineage>
        <taxon>Eukaryota</taxon>
        <taxon>Fungi</taxon>
        <taxon>Fungi incertae sedis</taxon>
        <taxon>Blastocladiomycota</taxon>
        <taxon>Blastocladiomycetes</taxon>
        <taxon>Blastocladiales</taxon>
        <taxon>Blastocladiaceae</taxon>
        <taxon>Allomyces</taxon>
    </lineage>
</organism>
<keyword evidence="3" id="KW-1185">Reference proteome</keyword>
<gene>
    <name evidence="2" type="ORF">AMAG_20192</name>
</gene>
<keyword evidence="1" id="KW-1133">Transmembrane helix</keyword>
<evidence type="ECO:0000313" key="3">
    <source>
        <dbReference type="Proteomes" id="UP000054350"/>
    </source>
</evidence>
<evidence type="ECO:0000313" key="2">
    <source>
        <dbReference type="EMBL" id="KNE70863.1"/>
    </source>
</evidence>